<proteinExistence type="predicted"/>
<evidence type="ECO:0000313" key="2">
    <source>
        <dbReference type="EMBL" id="CAJ62210.1"/>
    </source>
</evidence>
<reference evidence="2 3" key="1">
    <citation type="journal article" date="2007" name="Genome Res.">
        <title>Genome characteristics of facultatively symbiotic Frankia sp. strains reflect host range and host plant biogeography.</title>
        <authorList>
            <person name="Normand P."/>
            <person name="Lapierre P."/>
            <person name="Tisa L.S."/>
            <person name="Gogarten J.P."/>
            <person name="Alloisio N."/>
            <person name="Bagnarol E."/>
            <person name="Bassi C.A."/>
            <person name="Berry A.M."/>
            <person name="Bickhart D.M."/>
            <person name="Choisne N."/>
            <person name="Couloux A."/>
            <person name="Cournoyer B."/>
            <person name="Cruveiller S."/>
            <person name="Daubin V."/>
            <person name="Demange N."/>
            <person name="Francino M.P."/>
            <person name="Goltsman E."/>
            <person name="Huang Y."/>
            <person name="Kopp O.R."/>
            <person name="Labarre L."/>
            <person name="Lapidus A."/>
            <person name="Lavire C."/>
            <person name="Marechal J."/>
            <person name="Martinez M."/>
            <person name="Mastronunzio J.E."/>
            <person name="Mullin B.C."/>
            <person name="Niemann J."/>
            <person name="Pujic P."/>
            <person name="Rawnsley T."/>
            <person name="Rouy Z."/>
            <person name="Schenowitz C."/>
            <person name="Sellstedt A."/>
            <person name="Tavares F."/>
            <person name="Tomkins J.P."/>
            <person name="Vallenet D."/>
            <person name="Valverde C."/>
            <person name="Wall L.G."/>
            <person name="Wang Y."/>
            <person name="Medigue C."/>
            <person name="Benson D.R."/>
        </authorList>
    </citation>
    <scope>NUCLEOTIDE SEQUENCE [LARGE SCALE GENOMIC DNA]</scope>
    <source>
        <strain evidence="3">DSM 45986 / CECT 9034 / ACN14a</strain>
    </source>
</reference>
<organism evidence="2 3">
    <name type="scientific">Frankia alni (strain DSM 45986 / CECT 9034 / ACN14a)</name>
    <dbReference type="NCBI Taxonomy" id="326424"/>
    <lineage>
        <taxon>Bacteria</taxon>
        <taxon>Bacillati</taxon>
        <taxon>Actinomycetota</taxon>
        <taxon>Actinomycetes</taxon>
        <taxon>Frankiales</taxon>
        <taxon>Frankiaceae</taxon>
        <taxon>Frankia</taxon>
    </lineage>
</organism>
<dbReference type="Proteomes" id="UP000000657">
    <property type="component" value="Chromosome"/>
</dbReference>
<accession>Q0RJV0</accession>
<sequence length="74" mass="7764">MRSRWGGGTAAPRCLLPRDRGPGPSDGHRKDAETTMGPGSLSTGSNLAQSTVAGRGPSWPADRLVTVAAYETRR</sequence>
<feature type="region of interest" description="Disordered" evidence="1">
    <location>
        <begin position="1"/>
        <end position="60"/>
    </location>
</feature>
<feature type="compositionally biased region" description="Basic and acidic residues" evidence="1">
    <location>
        <begin position="16"/>
        <end position="33"/>
    </location>
</feature>
<gene>
    <name evidence="2" type="ordered locus">FRAAL3567</name>
</gene>
<dbReference type="KEGG" id="fal:FRAAL3567"/>
<dbReference type="EMBL" id="CT573213">
    <property type="protein sequence ID" value="CAJ62210.1"/>
    <property type="molecule type" value="Genomic_DNA"/>
</dbReference>
<keyword evidence="3" id="KW-1185">Reference proteome</keyword>
<dbReference type="HOGENOM" id="CLU_2682402_0_0_11"/>
<dbReference type="STRING" id="326424.FRAAL3567"/>
<evidence type="ECO:0000313" key="3">
    <source>
        <dbReference type="Proteomes" id="UP000000657"/>
    </source>
</evidence>
<feature type="compositionally biased region" description="Polar residues" evidence="1">
    <location>
        <begin position="40"/>
        <end position="52"/>
    </location>
</feature>
<name>Q0RJV0_FRAAA</name>
<evidence type="ECO:0000256" key="1">
    <source>
        <dbReference type="SAM" id="MobiDB-lite"/>
    </source>
</evidence>
<dbReference type="AlphaFoldDB" id="Q0RJV0"/>
<protein>
    <submittedName>
        <fullName evidence="2">Uncharacterized protein</fullName>
    </submittedName>
</protein>